<feature type="transmembrane region" description="Helical" evidence="7">
    <location>
        <begin position="128"/>
        <end position="143"/>
    </location>
</feature>
<gene>
    <name evidence="10" type="ORF">UT75_C0006G0045</name>
</gene>
<feature type="domain" description="Prepilin peptidase A24 N-terminal" evidence="9">
    <location>
        <begin position="10"/>
        <end position="91"/>
    </location>
</feature>
<evidence type="ECO:0000256" key="6">
    <source>
        <dbReference type="ARBA" id="ARBA00023136"/>
    </source>
</evidence>
<dbReference type="GO" id="GO:0005886">
    <property type="term" value="C:plasma membrane"/>
    <property type="evidence" value="ECO:0007669"/>
    <property type="project" value="UniProtKB-SubCell"/>
</dbReference>
<evidence type="ECO:0000256" key="5">
    <source>
        <dbReference type="ARBA" id="ARBA00022989"/>
    </source>
</evidence>
<dbReference type="Gene3D" id="1.20.120.1220">
    <property type="match status" value="1"/>
</dbReference>
<evidence type="ECO:0000313" key="10">
    <source>
        <dbReference type="EMBL" id="KKR40666.1"/>
    </source>
</evidence>
<dbReference type="InterPro" id="IPR010627">
    <property type="entry name" value="Prepilin_pept_A24_N"/>
</dbReference>
<keyword evidence="5 7" id="KW-1133">Transmembrane helix</keyword>
<feature type="transmembrane region" description="Helical" evidence="7">
    <location>
        <begin position="73"/>
        <end position="91"/>
    </location>
</feature>
<evidence type="ECO:0000256" key="4">
    <source>
        <dbReference type="ARBA" id="ARBA00022692"/>
    </source>
</evidence>
<sequence>MVSSYIIFGVLGLCIGSFLNVLLYRLDRRGGIVTGRSECTHCHKTLAWYDLVPIVSFVALRGRCRYCRGKISLIYPAVELATALTFIAMLLNLGSQGYIFLLAHVTIGATLVSLIFFDYLYYILPDKVLIALLIMSLFINIYFRMDTFWYSLACGLSIASFFGILYLVSHGTWIGFGDVKLVFIVSFLLGYPQGLLAIILAVWLASIVGIGLIISRRASLKTALPLGSFISIITLILITYQHGFTKIIERYYF</sequence>
<feature type="transmembrane region" description="Helical" evidence="7">
    <location>
        <begin position="149"/>
        <end position="169"/>
    </location>
</feature>
<dbReference type="Pfam" id="PF01478">
    <property type="entry name" value="Peptidase_A24"/>
    <property type="match status" value="1"/>
</dbReference>
<feature type="transmembrane region" description="Helical" evidence="7">
    <location>
        <begin position="97"/>
        <end position="121"/>
    </location>
</feature>
<dbReference type="PANTHER" id="PTHR30487:SF0">
    <property type="entry name" value="PREPILIN LEADER PEPTIDASE_N-METHYLTRANSFERASE-RELATED"/>
    <property type="match status" value="1"/>
</dbReference>
<evidence type="ECO:0000259" key="9">
    <source>
        <dbReference type="Pfam" id="PF06750"/>
    </source>
</evidence>
<evidence type="ECO:0000259" key="8">
    <source>
        <dbReference type="Pfam" id="PF01478"/>
    </source>
</evidence>
<organism evidence="10 11">
    <name type="scientific">Candidatus Yanofskybacteria bacterium GW2011_GWE2_40_11</name>
    <dbReference type="NCBI Taxonomy" id="1619033"/>
    <lineage>
        <taxon>Bacteria</taxon>
        <taxon>Candidatus Yanofskyibacteriota</taxon>
    </lineage>
</organism>
<evidence type="ECO:0000313" key="11">
    <source>
        <dbReference type="Proteomes" id="UP000034072"/>
    </source>
</evidence>
<feature type="transmembrane region" description="Helical" evidence="7">
    <location>
        <begin position="6"/>
        <end position="26"/>
    </location>
</feature>
<protein>
    <submittedName>
        <fullName evidence="10">Type 4 prepilin-like protein leader peptide-processing enzyme PilD</fullName>
    </submittedName>
</protein>
<dbReference type="PANTHER" id="PTHR30487">
    <property type="entry name" value="TYPE 4 PREPILIN-LIKE PROTEINS LEADER PEPTIDE-PROCESSING ENZYME"/>
    <property type="match status" value="1"/>
</dbReference>
<dbReference type="AlphaFoldDB" id="A0A0G0QTL9"/>
<reference evidence="10 11" key="1">
    <citation type="journal article" date="2015" name="Nature">
        <title>rRNA introns, odd ribosomes, and small enigmatic genomes across a large radiation of phyla.</title>
        <authorList>
            <person name="Brown C.T."/>
            <person name="Hug L.A."/>
            <person name="Thomas B.C."/>
            <person name="Sharon I."/>
            <person name="Castelle C.J."/>
            <person name="Singh A."/>
            <person name="Wilkins M.J."/>
            <person name="Williams K.H."/>
            <person name="Banfield J.F."/>
        </authorList>
    </citation>
    <scope>NUCLEOTIDE SEQUENCE [LARGE SCALE GENOMIC DNA]</scope>
</reference>
<evidence type="ECO:0000256" key="2">
    <source>
        <dbReference type="ARBA" id="ARBA00005801"/>
    </source>
</evidence>
<accession>A0A0G0QTL9</accession>
<comment type="similarity">
    <text evidence="2">Belongs to the peptidase A24 family.</text>
</comment>
<dbReference type="GO" id="GO:0006465">
    <property type="term" value="P:signal peptide processing"/>
    <property type="evidence" value="ECO:0007669"/>
    <property type="project" value="TreeGrafter"/>
</dbReference>
<feature type="transmembrane region" description="Helical" evidence="7">
    <location>
        <begin position="220"/>
        <end position="240"/>
    </location>
</feature>
<dbReference type="EMBL" id="LBXZ01000006">
    <property type="protein sequence ID" value="KKR40666.1"/>
    <property type="molecule type" value="Genomic_DNA"/>
</dbReference>
<name>A0A0G0QTL9_9BACT</name>
<proteinExistence type="inferred from homology"/>
<evidence type="ECO:0000256" key="1">
    <source>
        <dbReference type="ARBA" id="ARBA00004651"/>
    </source>
</evidence>
<evidence type="ECO:0000256" key="7">
    <source>
        <dbReference type="SAM" id="Phobius"/>
    </source>
</evidence>
<keyword evidence="4 7" id="KW-0812">Transmembrane</keyword>
<dbReference type="Proteomes" id="UP000034072">
    <property type="component" value="Unassembled WGS sequence"/>
</dbReference>
<feature type="domain" description="Prepilin type IV endopeptidase peptidase" evidence="8">
    <location>
        <begin position="109"/>
        <end position="210"/>
    </location>
</feature>
<dbReference type="InterPro" id="IPR050882">
    <property type="entry name" value="Prepilin_peptidase/N-MTase"/>
</dbReference>
<comment type="subcellular location">
    <subcellularLocation>
        <location evidence="1">Cell membrane</location>
        <topology evidence="1">Multi-pass membrane protein</topology>
    </subcellularLocation>
</comment>
<keyword evidence="6 7" id="KW-0472">Membrane</keyword>
<comment type="caution">
    <text evidence="10">The sequence shown here is derived from an EMBL/GenBank/DDBJ whole genome shotgun (WGS) entry which is preliminary data.</text>
</comment>
<dbReference type="GO" id="GO:0004190">
    <property type="term" value="F:aspartic-type endopeptidase activity"/>
    <property type="evidence" value="ECO:0007669"/>
    <property type="project" value="InterPro"/>
</dbReference>
<keyword evidence="3" id="KW-1003">Cell membrane</keyword>
<dbReference type="Pfam" id="PF06750">
    <property type="entry name" value="A24_N_bact"/>
    <property type="match status" value="1"/>
</dbReference>
<feature type="transmembrane region" description="Helical" evidence="7">
    <location>
        <begin position="181"/>
        <end position="214"/>
    </location>
</feature>
<evidence type="ECO:0000256" key="3">
    <source>
        <dbReference type="ARBA" id="ARBA00022475"/>
    </source>
</evidence>
<dbReference type="InterPro" id="IPR000045">
    <property type="entry name" value="Prepilin_IV_endopep_pep"/>
</dbReference>